<dbReference type="Proteomes" id="UP000178935">
    <property type="component" value="Unassembled WGS sequence"/>
</dbReference>
<proteinExistence type="predicted"/>
<dbReference type="AlphaFoldDB" id="A0A1G2JPQ7"/>
<reference evidence="1 2" key="1">
    <citation type="journal article" date="2016" name="Nat. Commun.">
        <title>Thousands of microbial genomes shed light on interconnected biogeochemical processes in an aquifer system.</title>
        <authorList>
            <person name="Anantharaman K."/>
            <person name="Brown C.T."/>
            <person name="Hug L.A."/>
            <person name="Sharon I."/>
            <person name="Castelle C.J."/>
            <person name="Probst A.J."/>
            <person name="Thomas B.C."/>
            <person name="Singh A."/>
            <person name="Wilkins M.J."/>
            <person name="Karaoz U."/>
            <person name="Brodie E.L."/>
            <person name="Williams K.H."/>
            <person name="Hubbard S.S."/>
            <person name="Banfield J.F."/>
        </authorList>
    </citation>
    <scope>NUCLEOTIDE SEQUENCE [LARGE SCALE GENOMIC DNA]</scope>
</reference>
<name>A0A1G2JPQ7_9BACT</name>
<evidence type="ECO:0000313" key="2">
    <source>
        <dbReference type="Proteomes" id="UP000178935"/>
    </source>
</evidence>
<protein>
    <submittedName>
        <fullName evidence="1">Uncharacterized protein</fullName>
    </submittedName>
</protein>
<comment type="caution">
    <text evidence="1">The sequence shown here is derived from an EMBL/GenBank/DDBJ whole genome shotgun (WGS) entry which is preliminary data.</text>
</comment>
<organism evidence="1 2">
    <name type="scientific">Candidatus Staskawiczbacteria bacterium RIFOXYD1_FULL_32_13</name>
    <dbReference type="NCBI Taxonomy" id="1802234"/>
    <lineage>
        <taxon>Bacteria</taxon>
        <taxon>Candidatus Staskawicziibacteriota</taxon>
    </lineage>
</organism>
<accession>A0A1G2JPQ7</accession>
<gene>
    <name evidence="1" type="ORF">A2561_04120</name>
</gene>
<evidence type="ECO:0000313" key="1">
    <source>
        <dbReference type="EMBL" id="OGZ89099.1"/>
    </source>
</evidence>
<sequence length="75" mass="8563">MSSGEQNLLELDLLDAPRTVAGMREEVRRIDEQALPACRDIPTRHRLEARRDELWGLALEIEGDRECADLDCCLI</sequence>
<dbReference type="EMBL" id="MHPU01000011">
    <property type="protein sequence ID" value="OGZ89099.1"/>
    <property type="molecule type" value="Genomic_DNA"/>
</dbReference>